<evidence type="ECO:0000256" key="1">
    <source>
        <dbReference type="SAM" id="MobiDB-lite"/>
    </source>
</evidence>
<feature type="compositionally biased region" description="Pro residues" evidence="1">
    <location>
        <begin position="159"/>
        <end position="175"/>
    </location>
</feature>
<evidence type="ECO:0000313" key="3">
    <source>
        <dbReference type="Proteomes" id="UP001222325"/>
    </source>
</evidence>
<evidence type="ECO:0000313" key="2">
    <source>
        <dbReference type="EMBL" id="KAJ7098679.1"/>
    </source>
</evidence>
<dbReference type="Proteomes" id="UP001222325">
    <property type="component" value="Unassembled WGS sequence"/>
</dbReference>
<feature type="region of interest" description="Disordered" evidence="1">
    <location>
        <begin position="197"/>
        <end position="231"/>
    </location>
</feature>
<gene>
    <name evidence="2" type="ORF">B0H15DRAFT_821823</name>
</gene>
<organism evidence="2 3">
    <name type="scientific">Mycena belliarum</name>
    <dbReference type="NCBI Taxonomy" id="1033014"/>
    <lineage>
        <taxon>Eukaryota</taxon>
        <taxon>Fungi</taxon>
        <taxon>Dikarya</taxon>
        <taxon>Basidiomycota</taxon>
        <taxon>Agaricomycotina</taxon>
        <taxon>Agaricomycetes</taxon>
        <taxon>Agaricomycetidae</taxon>
        <taxon>Agaricales</taxon>
        <taxon>Marasmiineae</taxon>
        <taxon>Mycenaceae</taxon>
        <taxon>Mycena</taxon>
    </lineage>
</organism>
<accession>A0AAD6UJA7</accession>
<reference evidence="2" key="1">
    <citation type="submission" date="2023-03" db="EMBL/GenBank/DDBJ databases">
        <title>Massive genome expansion in bonnet fungi (Mycena s.s.) driven by repeated elements and novel gene families across ecological guilds.</title>
        <authorList>
            <consortium name="Lawrence Berkeley National Laboratory"/>
            <person name="Harder C.B."/>
            <person name="Miyauchi S."/>
            <person name="Viragh M."/>
            <person name="Kuo A."/>
            <person name="Thoen E."/>
            <person name="Andreopoulos B."/>
            <person name="Lu D."/>
            <person name="Skrede I."/>
            <person name="Drula E."/>
            <person name="Henrissat B."/>
            <person name="Morin E."/>
            <person name="Kohler A."/>
            <person name="Barry K."/>
            <person name="LaButti K."/>
            <person name="Morin E."/>
            <person name="Salamov A."/>
            <person name="Lipzen A."/>
            <person name="Mereny Z."/>
            <person name="Hegedus B."/>
            <person name="Baldrian P."/>
            <person name="Stursova M."/>
            <person name="Weitz H."/>
            <person name="Taylor A."/>
            <person name="Grigoriev I.V."/>
            <person name="Nagy L.G."/>
            <person name="Martin F."/>
            <person name="Kauserud H."/>
        </authorList>
    </citation>
    <scope>NUCLEOTIDE SEQUENCE</scope>
    <source>
        <strain evidence="2">CBHHK173m</strain>
    </source>
</reference>
<feature type="compositionally biased region" description="Low complexity" evidence="1">
    <location>
        <begin position="205"/>
        <end position="224"/>
    </location>
</feature>
<dbReference type="EMBL" id="JARJCN010000008">
    <property type="protein sequence ID" value="KAJ7098679.1"/>
    <property type="molecule type" value="Genomic_DNA"/>
</dbReference>
<proteinExistence type="predicted"/>
<comment type="caution">
    <text evidence="2">The sequence shown here is derived from an EMBL/GenBank/DDBJ whole genome shotgun (WGS) entry which is preliminary data.</text>
</comment>
<keyword evidence="3" id="KW-1185">Reference proteome</keyword>
<sequence length="319" mass="33672">MEVESRKRIKCLLRCLVFPSRPSVGRRVVSVVLLLSSERVASSFAVGPPNSTRSRSRPQVLFGGVLHIVAARPPRVVPSYPAARITLLLLSISAPSPSSFPHLAHAPRRAACLLPRIWTSTRDLAAFLPPAALVDACPSRRLRAGAEQTSADARRSSPLPAPVSAPRPRPVPPLPRLTFCARPRPFPRGFAARRGANERACAPTSATARRCSPAPSPRSGSPAQRAHRGCAPPPPAVPLAFSRLLLRGAIRRCSPAPSPRSASPAQRSHRVCAPPPAVPLALALSSPIASPVAVAHLVHAAPSRPAPLSAGPLPRRSMA</sequence>
<protein>
    <submittedName>
        <fullName evidence="2">Uncharacterized protein</fullName>
    </submittedName>
</protein>
<feature type="region of interest" description="Disordered" evidence="1">
    <location>
        <begin position="144"/>
        <end position="178"/>
    </location>
</feature>
<dbReference type="AlphaFoldDB" id="A0AAD6UJA7"/>
<name>A0AAD6UJA7_9AGAR</name>